<keyword evidence="1" id="KW-0812">Transmembrane</keyword>
<reference evidence="3" key="1">
    <citation type="submission" date="2023-07" db="EMBL/GenBank/DDBJ databases">
        <title>30 novel species of actinomycetes from the DSMZ collection.</title>
        <authorList>
            <person name="Nouioui I."/>
        </authorList>
    </citation>
    <scope>NUCLEOTIDE SEQUENCE [LARGE SCALE GENOMIC DNA]</scope>
    <source>
        <strain evidence="3">DSM 41886</strain>
    </source>
</reference>
<evidence type="ECO:0000313" key="3">
    <source>
        <dbReference type="Proteomes" id="UP001183615"/>
    </source>
</evidence>
<name>A0ABU2SEE0_9ACTN</name>
<dbReference type="RefSeq" id="WP_311620378.1">
    <property type="nucleotide sequence ID" value="NZ_JAVREV010000018.1"/>
</dbReference>
<gene>
    <name evidence="2" type="ORF">RM779_27030</name>
</gene>
<feature type="transmembrane region" description="Helical" evidence="1">
    <location>
        <begin position="21"/>
        <end position="42"/>
    </location>
</feature>
<organism evidence="2 3">
    <name type="scientific">Streptomyces johnsoniae</name>
    <dbReference type="NCBI Taxonomy" id="3075532"/>
    <lineage>
        <taxon>Bacteria</taxon>
        <taxon>Bacillati</taxon>
        <taxon>Actinomycetota</taxon>
        <taxon>Actinomycetes</taxon>
        <taxon>Kitasatosporales</taxon>
        <taxon>Streptomycetaceae</taxon>
        <taxon>Streptomyces</taxon>
    </lineage>
</organism>
<dbReference type="Proteomes" id="UP001183615">
    <property type="component" value="Unassembled WGS sequence"/>
</dbReference>
<evidence type="ECO:0000256" key="1">
    <source>
        <dbReference type="SAM" id="Phobius"/>
    </source>
</evidence>
<protein>
    <recommendedName>
        <fullName evidence="4">DUF304 domain-containing protein</fullName>
    </recommendedName>
</protein>
<proteinExistence type="predicted"/>
<feature type="transmembrane region" description="Helical" evidence="1">
    <location>
        <begin position="48"/>
        <end position="71"/>
    </location>
</feature>
<evidence type="ECO:0008006" key="4">
    <source>
        <dbReference type="Google" id="ProtNLM"/>
    </source>
</evidence>
<sequence length="173" mass="18790">MPKETLTWSGYRPVVPPAGCLIAHLVVNPIAWPGYVVMVWLAMTSRPLWWGLPLFLPHVLLLFAAVTVALVPRLAVDTVEFAADRVVLKGESNARSVAVTDLRSVAVEHHGVVGEGYTQTQLELRWSARGGTAAAGIIGPHDPGLASSLTELLGRRVRETWVDLHDAPWPDPP</sequence>
<comment type="caution">
    <text evidence="2">The sequence shown here is derived from an EMBL/GenBank/DDBJ whole genome shotgun (WGS) entry which is preliminary data.</text>
</comment>
<keyword evidence="1" id="KW-1133">Transmembrane helix</keyword>
<dbReference type="EMBL" id="JAVREV010000018">
    <property type="protein sequence ID" value="MDT0446219.1"/>
    <property type="molecule type" value="Genomic_DNA"/>
</dbReference>
<keyword evidence="1" id="KW-0472">Membrane</keyword>
<accession>A0ABU2SEE0</accession>
<keyword evidence="3" id="KW-1185">Reference proteome</keyword>
<evidence type="ECO:0000313" key="2">
    <source>
        <dbReference type="EMBL" id="MDT0446219.1"/>
    </source>
</evidence>